<protein>
    <submittedName>
        <fullName evidence="2">Uncharacterized protein</fullName>
    </submittedName>
</protein>
<evidence type="ECO:0000313" key="2">
    <source>
        <dbReference type="EMBL" id="TSC66673.1"/>
    </source>
</evidence>
<sequence length="151" mass="16859">MENKQKILVGLVVLLAIALISMLLLKNNDKQNKQAEQQQINRTDAPKGKIVSGFPEALIVDSSAETQSSYTIKYETENQYTASFKTNKSVKDEYSAYMSFFEKNKYEVVNKSEGAVVSSIYAKDASGEVNVVISRLEKDTQTSVVVSYLKK</sequence>
<dbReference type="Proteomes" id="UP000319613">
    <property type="component" value="Unassembled WGS sequence"/>
</dbReference>
<organism evidence="2 3">
    <name type="scientific">Candidatus Doudnabacteria bacterium Gr01-1014_77</name>
    <dbReference type="NCBI Taxonomy" id="2017133"/>
    <lineage>
        <taxon>Bacteria</taxon>
        <taxon>Candidatus Doudnaibacteriota</taxon>
    </lineage>
</organism>
<gene>
    <name evidence="2" type="ORF">G01um101477_8</name>
</gene>
<comment type="caution">
    <text evidence="2">The sequence shown here is derived from an EMBL/GenBank/DDBJ whole genome shotgun (WGS) entry which is preliminary data.</text>
</comment>
<keyword evidence="1" id="KW-1133">Transmembrane helix</keyword>
<reference evidence="2 3" key="1">
    <citation type="submission" date="2017-07" db="EMBL/GenBank/DDBJ databases">
        <title>Mechanisms for carbon and nitrogen cycling indicate functional differentiation within the Candidate Phyla Radiation.</title>
        <authorList>
            <person name="Danczak R.E."/>
            <person name="Johnston M.D."/>
            <person name="Kenah C."/>
            <person name="Slattery M."/>
            <person name="Wrighton K.C."/>
            <person name="Wilkins M.J."/>
        </authorList>
    </citation>
    <scope>NUCLEOTIDE SEQUENCE [LARGE SCALE GENOMIC DNA]</scope>
    <source>
        <strain evidence="2">Gr01-1014_77</strain>
    </source>
</reference>
<evidence type="ECO:0000313" key="3">
    <source>
        <dbReference type="Proteomes" id="UP000319613"/>
    </source>
</evidence>
<proteinExistence type="predicted"/>
<feature type="transmembrane region" description="Helical" evidence="1">
    <location>
        <begin position="7"/>
        <end position="25"/>
    </location>
</feature>
<keyword evidence="1" id="KW-0812">Transmembrane</keyword>
<evidence type="ECO:0000256" key="1">
    <source>
        <dbReference type="SAM" id="Phobius"/>
    </source>
</evidence>
<keyword evidence="1" id="KW-0472">Membrane</keyword>
<dbReference type="EMBL" id="VMFF01000001">
    <property type="protein sequence ID" value="TSC66673.1"/>
    <property type="molecule type" value="Genomic_DNA"/>
</dbReference>
<accession>A0A554JE42</accession>
<name>A0A554JE42_9BACT</name>
<dbReference type="AlphaFoldDB" id="A0A554JE42"/>